<keyword evidence="2" id="KW-0433">Leucine-rich repeat</keyword>
<feature type="compositionally biased region" description="Polar residues" evidence="4">
    <location>
        <begin position="223"/>
        <end position="232"/>
    </location>
</feature>
<evidence type="ECO:0000313" key="6">
    <source>
        <dbReference type="Proteomes" id="UP000613580"/>
    </source>
</evidence>
<feature type="region of interest" description="Disordered" evidence="4">
    <location>
        <begin position="223"/>
        <end position="242"/>
    </location>
</feature>
<dbReference type="AlphaFoldDB" id="A0A8H6T2D7"/>
<evidence type="ECO:0000256" key="3">
    <source>
        <dbReference type="ARBA" id="ARBA00022737"/>
    </source>
</evidence>
<organism evidence="5 6">
    <name type="scientific">Mycena chlorophos</name>
    <name type="common">Agaric fungus</name>
    <name type="synonym">Agaricus chlorophos</name>
    <dbReference type="NCBI Taxonomy" id="658473"/>
    <lineage>
        <taxon>Eukaryota</taxon>
        <taxon>Fungi</taxon>
        <taxon>Dikarya</taxon>
        <taxon>Basidiomycota</taxon>
        <taxon>Agaricomycotina</taxon>
        <taxon>Agaricomycetes</taxon>
        <taxon>Agaricomycetidae</taxon>
        <taxon>Agaricales</taxon>
        <taxon>Marasmiineae</taxon>
        <taxon>Mycenaceae</taxon>
        <taxon>Mycena</taxon>
    </lineage>
</organism>
<dbReference type="EMBL" id="JACAZE010000007">
    <property type="protein sequence ID" value="KAF7310408.1"/>
    <property type="molecule type" value="Genomic_DNA"/>
</dbReference>
<dbReference type="Gene3D" id="3.80.10.10">
    <property type="entry name" value="Ribonuclease Inhibitor"/>
    <property type="match status" value="1"/>
</dbReference>
<dbReference type="GO" id="GO:0005096">
    <property type="term" value="F:GTPase activator activity"/>
    <property type="evidence" value="ECO:0007669"/>
    <property type="project" value="UniProtKB-KW"/>
</dbReference>
<comment type="caution">
    <text evidence="5">The sequence shown here is derived from an EMBL/GenBank/DDBJ whole genome shotgun (WGS) entry which is preliminary data.</text>
</comment>
<dbReference type="InterPro" id="IPR032675">
    <property type="entry name" value="LRR_dom_sf"/>
</dbReference>
<gene>
    <name evidence="5" type="ORF">HMN09_00582800</name>
</gene>
<evidence type="ECO:0008006" key="7">
    <source>
        <dbReference type="Google" id="ProtNLM"/>
    </source>
</evidence>
<evidence type="ECO:0000256" key="2">
    <source>
        <dbReference type="ARBA" id="ARBA00022614"/>
    </source>
</evidence>
<name>A0A8H6T2D7_MYCCL</name>
<dbReference type="Proteomes" id="UP000613580">
    <property type="component" value="Unassembled WGS sequence"/>
</dbReference>
<dbReference type="SMART" id="SM00368">
    <property type="entry name" value="LRR_RI"/>
    <property type="match status" value="5"/>
</dbReference>
<reference evidence="5" key="1">
    <citation type="submission" date="2020-05" db="EMBL/GenBank/DDBJ databases">
        <title>Mycena genomes resolve the evolution of fungal bioluminescence.</title>
        <authorList>
            <person name="Tsai I.J."/>
        </authorList>
    </citation>
    <scope>NUCLEOTIDE SEQUENCE</scope>
    <source>
        <strain evidence="5">110903Hualien_Pintung</strain>
    </source>
</reference>
<dbReference type="OrthoDB" id="120976at2759"/>
<proteinExistence type="predicted"/>
<dbReference type="SUPFAM" id="SSF52047">
    <property type="entry name" value="RNI-like"/>
    <property type="match status" value="1"/>
</dbReference>
<dbReference type="Pfam" id="PF13516">
    <property type="entry name" value="LRR_6"/>
    <property type="match status" value="2"/>
</dbReference>
<evidence type="ECO:0000313" key="5">
    <source>
        <dbReference type="EMBL" id="KAF7310408.1"/>
    </source>
</evidence>
<dbReference type="GO" id="GO:0031267">
    <property type="term" value="F:small GTPase binding"/>
    <property type="evidence" value="ECO:0007669"/>
    <property type="project" value="TreeGrafter"/>
</dbReference>
<keyword evidence="6" id="KW-1185">Reference proteome</keyword>
<dbReference type="GO" id="GO:0005634">
    <property type="term" value="C:nucleus"/>
    <property type="evidence" value="ECO:0007669"/>
    <property type="project" value="TreeGrafter"/>
</dbReference>
<keyword evidence="1" id="KW-0343">GTPase activation</keyword>
<dbReference type="InterPro" id="IPR001611">
    <property type="entry name" value="Leu-rich_rpt"/>
</dbReference>
<evidence type="ECO:0000256" key="1">
    <source>
        <dbReference type="ARBA" id="ARBA00022468"/>
    </source>
</evidence>
<dbReference type="InterPro" id="IPR027038">
    <property type="entry name" value="RanGap"/>
</dbReference>
<evidence type="ECO:0000256" key="4">
    <source>
        <dbReference type="SAM" id="MobiDB-lite"/>
    </source>
</evidence>
<dbReference type="GO" id="GO:0005829">
    <property type="term" value="C:cytosol"/>
    <property type="evidence" value="ECO:0007669"/>
    <property type="project" value="TreeGrafter"/>
</dbReference>
<dbReference type="GO" id="GO:0006913">
    <property type="term" value="P:nucleocytoplasmic transport"/>
    <property type="evidence" value="ECO:0007669"/>
    <property type="project" value="TreeGrafter"/>
</dbReference>
<dbReference type="PANTHER" id="PTHR24113:SF12">
    <property type="entry name" value="RAN GTPASE-ACTIVATING PROTEIN 1"/>
    <property type="match status" value="1"/>
</dbReference>
<dbReference type="GO" id="GO:0048471">
    <property type="term" value="C:perinuclear region of cytoplasm"/>
    <property type="evidence" value="ECO:0007669"/>
    <property type="project" value="TreeGrafter"/>
</dbReference>
<protein>
    <recommendedName>
        <fullName evidence="7">RNI-like protein</fullName>
    </recommendedName>
</protein>
<keyword evidence="3" id="KW-0677">Repeat</keyword>
<feature type="compositionally biased region" description="Acidic residues" evidence="4">
    <location>
        <begin position="233"/>
        <end position="242"/>
    </location>
</feature>
<sequence length="455" mass="49431">MKPAARVPLSSRAYIDLMDRGLRGVSGAQHIISQISSRRSVTKLILGHNKLGDEGCIVLFKFLCSAIGRKYQVAEISLNTNHIGNRGLLAIAEYLQGNQHLKQLFLQNNEFTDEIAAKFASALNSSRLELLSLTSNRTLSNSFLHEFLPLLDAPELHELHLSAIGLTAEAAPPIVEYLSSPRCRLHALNCNGNSLGYRGVRSIVRAVERHNFTILTLEMYSNHAESAPTSSDNTEDDEDEERIDGVASSAAGLDAWKANEAHIRRLLLRNSHLKRVTEKDALSLLRYSRPLLLTHSTASATTPATRCDNCSCGSSSLKSAPVDPDPLQSTNTGFAFRSLPTELQLYIMSFLAPSLSPAQRVRIYTYAASPATLPRTTLCLSGFPIKGTSMCVLDPAMMPFGSSGSGGCSGGRCAGSGGKSVVCHKEQQRTEWLKTVGCDTYDPHREDGIFGVEGL</sequence>
<dbReference type="PANTHER" id="PTHR24113">
    <property type="entry name" value="RAN GTPASE-ACTIVATING PROTEIN 1"/>
    <property type="match status" value="1"/>
</dbReference>
<accession>A0A8H6T2D7</accession>